<protein>
    <submittedName>
        <fullName evidence="2">Sulfotransferase domain-containing protein</fullName>
    </submittedName>
</protein>
<dbReference type="Gene3D" id="3.40.50.300">
    <property type="entry name" value="P-loop containing nucleotide triphosphate hydrolases"/>
    <property type="match status" value="1"/>
</dbReference>
<dbReference type="AlphaFoldDB" id="A0A850QHE1"/>
<dbReference type="InterPro" id="IPR027417">
    <property type="entry name" value="P-loop_NTPase"/>
</dbReference>
<keyword evidence="2" id="KW-0808">Transferase</keyword>
<dbReference type="SUPFAM" id="SSF52540">
    <property type="entry name" value="P-loop containing nucleoside triphosphate hydrolases"/>
    <property type="match status" value="1"/>
</dbReference>
<organism evidence="2 3">
    <name type="scientific">Donghicola mangrovi</name>
    <dbReference type="NCBI Taxonomy" id="2729614"/>
    <lineage>
        <taxon>Bacteria</taxon>
        <taxon>Pseudomonadati</taxon>
        <taxon>Pseudomonadota</taxon>
        <taxon>Alphaproteobacteria</taxon>
        <taxon>Rhodobacterales</taxon>
        <taxon>Roseobacteraceae</taxon>
        <taxon>Donghicola</taxon>
    </lineage>
</organism>
<evidence type="ECO:0000259" key="1">
    <source>
        <dbReference type="Pfam" id="PF00685"/>
    </source>
</evidence>
<evidence type="ECO:0000313" key="2">
    <source>
        <dbReference type="EMBL" id="NVO25231.1"/>
    </source>
</evidence>
<sequence>MNHPRIHVVGSSPRSGTTLLFELLTSCFEIEKFGDHEVSLFHAPREVAGPYASKKPTDLVHATRVIRWDKALHVIYMQRDPRDIVVSEHGSRRGEYWCDFNVWQHNQRLVPKISDNARFYECRYENLVRDPDAEQARIAAAFPFLRMKHRFSEFEQVSKTSDQANLALKGVRAISSASVGTWRKDLPRVAAQLIAHPEMAEAVVSAGYASDTRWTDSTQGITPDHRESVRALHNVLRGKGPAALAAARILRRSRSFRDEFLYALGYRRAI</sequence>
<dbReference type="RefSeq" id="WP_177158781.1">
    <property type="nucleotide sequence ID" value="NZ_JABCJE010000012.1"/>
</dbReference>
<dbReference type="GO" id="GO:0008146">
    <property type="term" value="F:sulfotransferase activity"/>
    <property type="evidence" value="ECO:0007669"/>
    <property type="project" value="InterPro"/>
</dbReference>
<dbReference type="Proteomes" id="UP000592216">
    <property type="component" value="Unassembled WGS sequence"/>
</dbReference>
<evidence type="ECO:0000313" key="3">
    <source>
        <dbReference type="Proteomes" id="UP000592216"/>
    </source>
</evidence>
<proteinExistence type="predicted"/>
<name>A0A850QHE1_9RHOB</name>
<accession>A0A850QHE1</accession>
<dbReference type="EMBL" id="JABCJE010000012">
    <property type="protein sequence ID" value="NVO25231.1"/>
    <property type="molecule type" value="Genomic_DNA"/>
</dbReference>
<comment type="caution">
    <text evidence="2">The sequence shown here is derived from an EMBL/GenBank/DDBJ whole genome shotgun (WGS) entry which is preliminary data.</text>
</comment>
<dbReference type="InterPro" id="IPR000863">
    <property type="entry name" value="Sulfotransferase_dom"/>
</dbReference>
<dbReference type="Pfam" id="PF00685">
    <property type="entry name" value="Sulfotransfer_1"/>
    <property type="match status" value="1"/>
</dbReference>
<feature type="domain" description="Sulfotransferase" evidence="1">
    <location>
        <begin position="11"/>
        <end position="186"/>
    </location>
</feature>
<reference evidence="2 3" key="1">
    <citation type="submission" date="2020-04" db="EMBL/GenBank/DDBJ databases">
        <title>Donghicola sp., a member of the Rhodobacteraceae family isolated from mangrove forest in Thailand.</title>
        <authorList>
            <person name="Charoenyingcharoen P."/>
            <person name="Yukphan P."/>
        </authorList>
    </citation>
    <scope>NUCLEOTIDE SEQUENCE [LARGE SCALE GENOMIC DNA]</scope>
    <source>
        <strain evidence="2 3">B5-SW-15</strain>
    </source>
</reference>
<gene>
    <name evidence="2" type="ORF">HJ536_17885</name>
</gene>